<dbReference type="SUPFAM" id="SSF69118">
    <property type="entry name" value="AhpD-like"/>
    <property type="match status" value="1"/>
</dbReference>
<comment type="caution">
    <text evidence="3">The sequence shown here is derived from an EMBL/GenBank/DDBJ whole genome shotgun (WGS) entry which is preliminary data.</text>
</comment>
<accession>A0ABW5JA63</accession>
<dbReference type="EMBL" id="JBHULC010000019">
    <property type="protein sequence ID" value="MFD2522450.1"/>
    <property type="molecule type" value="Genomic_DNA"/>
</dbReference>
<dbReference type="Pfam" id="PF02627">
    <property type="entry name" value="CMD"/>
    <property type="match status" value="1"/>
</dbReference>
<gene>
    <name evidence="3" type="primary">pcaD</name>
    <name evidence="3" type="ORF">ACFSR2_16245</name>
</gene>
<evidence type="ECO:0000259" key="1">
    <source>
        <dbReference type="Pfam" id="PF00561"/>
    </source>
</evidence>
<feature type="domain" description="AB hydrolase-1" evidence="1">
    <location>
        <begin position="14"/>
        <end position="238"/>
    </location>
</feature>
<keyword evidence="3" id="KW-0378">Hydrolase</keyword>
<dbReference type="InterPro" id="IPR000073">
    <property type="entry name" value="AB_hydrolase_1"/>
</dbReference>
<dbReference type="SUPFAM" id="SSF53474">
    <property type="entry name" value="alpha/beta-Hydrolases"/>
    <property type="match status" value="1"/>
</dbReference>
<proteinExistence type="predicted"/>
<dbReference type="Gene3D" id="3.40.50.1820">
    <property type="entry name" value="alpha/beta hydrolase"/>
    <property type="match status" value="1"/>
</dbReference>
<dbReference type="PANTHER" id="PTHR33570">
    <property type="entry name" value="4-CARBOXYMUCONOLACTONE DECARBOXYLASE FAMILY PROTEIN"/>
    <property type="match status" value="1"/>
</dbReference>
<evidence type="ECO:0000313" key="3">
    <source>
        <dbReference type="EMBL" id="MFD2522450.1"/>
    </source>
</evidence>
<reference evidence="4" key="1">
    <citation type="journal article" date="2019" name="Int. J. Syst. Evol. Microbiol.">
        <title>The Global Catalogue of Microorganisms (GCM) 10K type strain sequencing project: providing services to taxonomists for standard genome sequencing and annotation.</title>
        <authorList>
            <consortium name="The Broad Institute Genomics Platform"/>
            <consortium name="The Broad Institute Genome Sequencing Center for Infectious Disease"/>
            <person name="Wu L."/>
            <person name="Ma J."/>
        </authorList>
    </citation>
    <scope>NUCLEOTIDE SEQUENCE [LARGE SCALE GENOMIC DNA]</scope>
    <source>
        <strain evidence="4">KCTC 52344</strain>
    </source>
</reference>
<dbReference type="InterPro" id="IPR012788">
    <property type="entry name" value="Decarb_PcaC"/>
</dbReference>
<protein>
    <submittedName>
        <fullName evidence="3">3-oxoadipate enol-lactonase</fullName>
        <ecNumber evidence="3">3.1.1.24</ecNumber>
    </submittedName>
</protein>
<dbReference type="EC" id="3.1.1.24" evidence="3"/>
<dbReference type="Gene3D" id="1.20.1290.10">
    <property type="entry name" value="AhpD-like"/>
    <property type="match status" value="1"/>
</dbReference>
<dbReference type="PANTHER" id="PTHR33570:SF2">
    <property type="entry name" value="CARBOXYMUCONOLACTONE DECARBOXYLASE-LIKE DOMAIN-CONTAINING PROTEIN"/>
    <property type="match status" value="1"/>
</dbReference>
<organism evidence="3 4">
    <name type="scientific">Emticicia soli</name>
    <dbReference type="NCBI Taxonomy" id="2027878"/>
    <lineage>
        <taxon>Bacteria</taxon>
        <taxon>Pseudomonadati</taxon>
        <taxon>Bacteroidota</taxon>
        <taxon>Cytophagia</taxon>
        <taxon>Cytophagales</taxon>
        <taxon>Leadbetterellaceae</taxon>
        <taxon>Emticicia</taxon>
    </lineage>
</organism>
<dbReference type="GO" id="GO:0047570">
    <property type="term" value="F:3-oxoadipate enol-lactonase activity"/>
    <property type="evidence" value="ECO:0007669"/>
    <property type="project" value="UniProtKB-EC"/>
</dbReference>
<dbReference type="Proteomes" id="UP001597510">
    <property type="component" value="Unassembled WGS sequence"/>
</dbReference>
<evidence type="ECO:0000313" key="4">
    <source>
        <dbReference type="Proteomes" id="UP001597510"/>
    </source>
</evidence>
<evidence type="ECO:0000259" key="2">
    <source>
        <dbReference type="Pfam" id="PF02627"/>
    </source>
</evidence>
<dbReference type="InterPro" id="IPR052512">
    <property type="entry name" value="4CMD/NDH-1_regulator"/>
</dbReference>
<keyword evidence="4" id="KW-1185">Reference proteome</keyword>
<dbReference type="InterPro" id="IPR026968">
    <property type="entry name" value="PcaD/CatD"/>
</dbReference>
<name>A0ABW5JA63_9BACT</name>
<dbReference type="InterPro" id="IPR029058">
    <property type="entry name" value="AB_hydrolase_fold"/>
</dbReference>
<dbReference type="InterPro" id="IPR029032">
    <property type="entry name" value="AhpD-like"/>
</dbReference>
<sequence length="379" mass="42850">MKTNYKLQGTPNSPVLIFSNSLGAEMMMWDELVPHLLPYFRVLQYDTRGHGGSEIPTGPYTIDTLGQDVIDLMDDLKIETAYYCGLSMGGLIGQWLGLNYPERFEKLVLSNTGAKIGDDERWNTRIAAIKKDGMQAIVNDTMERWFTEDFRKHQFKLVAKTKAMFLRCDTIGYANCCAAIRDADFRNKIQNISVETLIITGDEDPVTNVEQAEYLANKIPYAHLKVLHARHLASTEKPKEYAQILLDFLVGDNSYDRGMHVRRTVLGNAYVDKANEKINSFNTDFQSFITNYAWGEIWTRPHLSKHSRSLITLAMLIALNRKAEFKLHLRAAINNGVSVAEIKEVILQSGVYCGLPAANEAFATAQELFKEMGVVYENS</sequence>
<feature type="domain" description="Carboxymuconolactone decarboxylase-like" evidence="2">
    <location>
        <begin position="284"/>
        <end position="367"/>
    </location>
</feature>
<dbReference type="Pfam" id="PF00561">
    <property type="entry name" value="Abhydrolase_1"/>
    <property type="match status" value="1"/>
</dbReference>
<dbReference type="NCBIfam" id="TIGR02425">
    <property type="entry name" value="decarb_PcaC"/>
    <property type="match status" value="1"/>
</dbReference>
<dbReference type="InterPro" id="IPR003779">
    <property type="entry name" value="CMD-like"/>
</dbReference>
<dbReference type="NCBIfam" id="TIGR02427">
    <property type="entry name" value="protocat_pcaD"/>
    <property type="match status" value="1"/>
</dbReference>
<dbReference type="PRINTS" id="PR00111">
    <property type="entry name" value="ABHYDROLASE"/>
</dbReference>
<dbReference type="RefSeq" id="WP_340240324.1">
    <property type="nucleotide sequence ID" value="NZ_JBBEWC010000020.1"/>
</dbReference>